<gene>
    <name evidence="2" type="ORF">DSJ_24625</name>
</gene>
<reference evidence="2 3" key="1">
    <citation type="submission" date="2016-10" db="EMBL/GenBank/DDBJ databases">
        <title>Complete Genome Assembly of Pantoea stewartii subsp. stewartii DC283, a Corn Pathogen.</title>
        <authorList>
            <person name="Duong D.A."/>
            <person name="Stevens A.M."/>
            <person name="Jensen R.V."/>
        </authorList>
    </citation>
    <scope>NUCLEOTIDE SEQUENCE [LARGE SCALE GENOMIC DNA]</scope>
    <source>
        <strain evidence="2 3">DC283</strain>
        <plasmid evidence="2 3">pDSJ09</plasmid>
    </source>
</reference>
<dbReference type="Proteomes" id="UP000192380">
    <property type="component" value="Plasmid pDSJ09"/>
</dbReference>
<sequence>MNDDKTRPRLSLKRKAPSADTSVPASEAGADITVSRRKTVVVNTGPKRNKKPLADDRPPASRMPQPGKGQPKKTKEKNNQHSHPTKRWR</sequence>
<geneLocation type="plasmid" evidence="2 3">
    <name>pDSJ09</name>
</geneLocation>
<protein>
    <submittedName>
        <fullName evidence="2">Uncharacterized protein</fullName>
    </submittedName>
</protein>
<keyword evidence="3" id="KW-1185">Reference proteome</keyword>
<organism evidence="2 3">
    <name type="scientific">Pantoea stewartii subsp. stewartii DC283</name>
    <dbReference type="NCBI Taxonomy" id="660596"/>
    <lineage>
        <taxon>Bacteria</taxon>
        <taxon>Pseudomonadati</taxon>
        <taxon>Pseudomonadota</taxon>
        <taxon>Gammaproteobacteria</taxon>
        <taxon>Enterobacterales</taxon>
        <taxon>Erwiniaceae</taxon>
        <taxon>Pantoea</taxon>
    </lineage>
</organism>
<keyword evidence="2" id="KW-0614">Plasmid</keyword>
<evidence type="ECO:0000256" key="1">
    <source>
        <dbReference type="SAM" id="MobiDB-lite"/>
    </source>
</evidence>
<name>A0ABM6KCY2_PANSE</name>
<evidence type="ECO:0000313" key="3">
    <source>
        <dbReference type="Proteomes" id="UP000192380"/>
    </source>
</evidence>
<dbReference type="RefSeq" id="WP_044243397.1">
    <property type="nucleotide sequence ID" value="NZ_AHIE01000040.1"/>
</dbReference>
<proteinExistence type="predicted"/>
<dbReference type="EMBL" id="CP017590">
    <property type="protein sequence ID" value="ARF52426.1"/>
    <property type="molecule type" value="Genomic_DNA"/>
</dbReference>
<evidence type="ECO:0000313" key="2">
    <source>
        <dbReference type="EMBL" id="ARF52426.1"/>
    </source>
</evidence>
<accession>A0ABM6KCY2</accession>
<feature type="region of interest" description="Disordered" evidence="1">
    <location>
        <begin position="1"/>
        <end position="89"/>
    </location>
</feature>